<keyword evidence="11" id="KW-1185">Reference proteome</keyword>
<gene>
    <name evidence="10" type="ORF">Rsub_05074</name>
</gene>
<dbReference type="EC" id="3.4.19.9" evidence="3"/>
<dbReference type="OrthoDB" id="64220at2759"/>
<dbReference type="InterPro" id="IPR011697">
    <property type="entry name" value="Peptidase_C26"/>
</dbReference>
<keyword evidence="4" id="KW-0964">Secreted</keyword>
<dbReference type="PROSITE" id="PS51275">
    <property type="entry name" value="PEPTIDASE_C26_GGH"/>
    <property type="match status" value="1"/>
</dbReference>
<proteinExistence type="inferred from homology"/>
<protein>
    <recommendedName>
        <fullName evidence="3">folate gamma-glutamyl hydrolase</fullName>
        <ecNumber evidence="3">3.4.19.9</ecNumber>
    </recommendedName>
</protein>
<evidence type="ECO:0000313" key="10">
    <source>
        <dbReference type="EMBL" id="GBF92705.1"/>
    </source>
</evidence>
<name>A0A2V0P6I8_9CHLO</name>
<dbReference type="EMBL" id="BDRX01000034">
    <property type="protein sequence ID" value="GBF92705.1"/>
    <property type="molecule type" value="Genomic_DNA"/>
</dbReference>
<organism evidence="10 11">
    <name type="scientific">Raphidocelis subcapitata</name>
    <dbReference type="NCBI Taxonomy" id="307507"/>
    <lineage>
        <taxon>Eukaryota</taxon>
        <taxon>Viridiplantae</taxon>
        <taxon>Chlorophyta</taxon>
        <taxon>core chlorophytes</taxon>
        <taxon>Chlorophyceae</taxon>
        <taxon>CS clade</taxon>
        <taxon>Sphaeropleales</taxon>
        <taxon>Selenastraceae</taxon>
        <taxon>Raphidocelis</taxon>
    </lineage>
</organism>
<feature type="signal peptide" evidence="9">
    <location>
        <begin position="1"/>
        <end position="22"/>
    </location>
</feature>
<evidence type="ECO:0000256" key="9">
    <source>
        <dbReference type="SAM" id="SignalP"/>
    </source>
</evidence>
<dbReference type="InterPro" id="IPR029062">
    <property type="entry name" value="Class_I_gatase-like"/>
</dbReference>
<evidence type="ECO:0000256" key="5">
    <source>
        <dbReference type="ARBA" id="ARBA00022729"/>
    </source>
</evidence>
<comment type="caution">
    <text evidence="8">Lacks conserved residue(s) required for the propagation of feature annotation.</text>
</comment>
<keyword evidence="10" id="KW-0808">Transferase</keyword>
<comment type="subcellular location">
    <subcellularLocation>
        <location evidence="1">Secreted</location>
        <location evidence="1">Extracellular space</location>
    </subcellularLocation>
</comment>
<keyword evidence="10" id="KW-0315">Glutamine amidotransferase</keyword>
<dbReference type="PANTHER" id="PTHR11315">
    <property type="entry name" value="PROTEASE FAMILY C26 GAMMA-GLUTAMYL HYDROLASE"/>
    <property type="match status" value="1"/>
</dbReference>
<keyword evidence="6" id="KW-0378">Hydrolase</keyword>
<evidence type="ECO:0000256" key="3">
    <source>
        <dbReference type="ARBA" id="ARBA00012886"/>
    </source>
</evidence>
<dbReference type="InParanoid" id="A0A2V0P6I8"/>
<reference evidence="10 11" key="1">
    <citation type="journal article" date="2018" name="Sci. Rep.">
        <title>Raphidocelis subcapitata (=Pseudokirchneriella subcapitata) provides an insight into genome evolution and environmental adaptations in the Sphaeropleales.</title>
        <authorList>
            <person name="Suzuki S."/>
            <person name="Yamaguchi H."/>
            <person name="Nakajima N."/>
            <person name="Kawachi M."/>
        </authorList>
    </citation>
    <scope>NUCLEOTIDE SEQUENCE [LARGE SCALE GENOMIC DNA]</scope>
    <source>
        <strain evidence="10 11">NIES-35</strain>
    </source>
</reference>
<evidence type="ECO:0000256" key="4">
    <source>
        <dbReference type="ARBA" id="ARBA00022525"/>
    </source>
</evidence>
<evidence type="ECO:0000256" key="1">
    <source>
        <dbReference type="ARBA" id="ARBA00004239"/>
    </source>
</evidence>
<dbReference type="GO" id="GO:0046900">
    <property type="term" value="P:tetrahydrofolylpolyglutamate metabolic process"/>
    <property type="evidence" value="ECO:0007669"/>
    <property type="project" value="TreeGrafter"/>
</dbReference>
<feature type="chain" id="PRO_5016075457" description="folate gamma-glutamyl hydrolase" evidence="9">
    <location>
        <begin position="23"/>
        <end position="376"/>
    </location>
</feature>
<accession>A0A2V0P6I8</accession>
<dbReference type="GO" id="GO:0034722">
    <property type="term" value="F:gamma-glutamyl-peptidase activity"/>
    <property type="evidence" value="ECO:0007669"/>
    <property type="project" value="UniProtKB-EC"/>
</dbReference>
<dbReference type="Gene3D" id="3.40.50.880">
    <property type="match status" value="1"/>
</dbReference>
<dbReference type="FunCoup" id="A0A2V0P6I8">
    <property type="interactions" value="905"/>
</dbReference>
<comment type="similarity">
    <text evidence="2">Belongs to the peptidase C26 family.</text>
</comment>
<keyword evidence="5 9" id="KW-0732">Signal</keyword>
<evidence type="ECO:0000313" key="11">
    <source>
        <dbReference type="Proteomes" id="UP000247498"/>
    </source>
</evidence>
<dbReference type="SUPFAM" id="SSF52317">
    <property type="entry name" value="Class I glutamine amidotransferase-like"/>
    <property type="match status" value="1"/>
</dbReference>
<dbReference type="GO" id="GO:0005773">
    <property type="term" value="C:vacuole"/>
    <property type="evidence" value="ECO:0007669"/>
    <property type="project" value="TreeGrafter"/>
</dbReference>
<comment type="caution">
    <text evidence="10">The sequence shown here is derived from an EMBL/GenBank/DDBJ whole genome shotgun (WGS) entry which is preliminary data.</text>
</comment>
<dbReference type="AlphaFoldDB" id="A0A2V0P6I8"/>
<evidence type="ECO:0000256" key="7">
    <source>
        <dbReference type="PIRSR" id="PIRSR615527-1"/>
    </source>
</evidence>
<dbReference type="GO" id="GO:0005576">
    <property type="term" value="C:extracellular region"/>
    <property type="evidence" value="ECO:0007669"/>
    <property type="project" value="UniProtKB-SubCell"/>
</dbReference>
<dbReference type="STRING" id="307507.A0A2V0P6I8"/>
<dbReference type="PANTHER" id="PTHR11315:SF0">
    <property type="entry name" value="FOLATE GAMMA-GLUTAMYL HYDROLASE"/>
    <property type="match status" value="1"/>
</dbReference>
<evidence type="ECO:0000256" key="8">
    <source>
        <dbReference type="PROSITE-ProRule" id="PRU00607"/>
    </source>
</evidence>
<evidence type="ECO:0000256" key="2">
    <source>
        <dbReference type="ARBA" id="ARBA00011083"/>
    </source>
</evidence>
<dbReference type="InterPro" id="IPR015527">
    <property type="entry name" value="Pept_C26_g-glut_hydrolase"/>
</dbReference>
<sequence length="376" mass="39708">MSRARSVLRVCLLAAAVLCASGFRLPQSLSAGAAPANGDGGRGGGGRSRDAVLNERPIIGILSQPGPPAPEGSSYIAASYAKWIEAAGARVIPIFFDETQEELREKFGVINGLLLPGGGANLTPGHPFYDAASTLVNMAIKANDQGDYFPVHGTCLGLETLSIIVSGNYSLLSDMDAEDAPAPLLYTDVAEDSHFISSLPPSVVRNLQNTPIAMENHMHGVLPQAYEENPAFKRFFKVLSLSLDKKGLPYISTLEARQWPTFLNIPHSPEAVVMGQEVANFFVREARRNKHAPRDEMQEDGMLLYQYKPEFTGRHRSTGGEEEDFEQTYIFSGPAARLAANAAKAAGAAARAAKAAAAGAGAAPAAGGAAGMAAAR</sequence>
<evidence type="ECO:0000256" key="6">
    <source>
        <dbReference type="ARBA" id="ARBA00022801"/>
    </source>
</evidence>
<dbReference type="Proteomes" id="UP000247498">
    <property type="component" value="Unassembled WGS sequence"/>
</dbReference>
<feature type="active site" description="Nucleophile" evidence="7">
    <location>
        <position position="155"/>
    </location>
</feature>
<dbReference type="GO" id="GO:0016740">
    <property type="term" value="F:transferase activity"/>
    <property type="evidence" value="ECO:0007669"/>
    <property type="project" value="UniProtKB-KW"/>
</dbReference>
<dbReference type="Pfam" id="PF07722">
    <property type="entry name" value="Peptidase_C26"/>
    <property type="match status" value="1"/>
</dbReference>